<dbReference type="GO" id="GO:0030490">
    <property type="term" value="P:maturation of SSU-rRNA"/>
    <property type="evidence" value="ECO:0007669"/>
    <property type="project" value="UniProtKB-UniRule"/>
</dbReference>
<dbReference type="GO" id="GO:0043024">
    <property type="term" value="F:ribosomal small subunit binding"/>
    <property type="evidence" value="ECO:0007669"/>
    <property type="project" value="TreeGrafter"/>
</dbReference>
<keyword evidence="1 2" id="KW-0690">Ribosome biogenesis</keyword>
<comment type="function">
    <text evidence="2">One of several proteins that assist in the late maturation steps of the functional core of the 30S ribosomal subunit. Associates with free 30S ribosomal subunits (but not with 30S subunits that are part of 70S ribosomes or polysomes). Required for efficient processing of 16S rRNA. May interact with the 5'-terminal helix region of 16S rRNA.</text>
</comment>
<organism evidence="3 4">
    <name type="scientific">Chitinimonas taiwanensis DSM 18899</name>
    <dbReference type="NCBI Taxonomy" id="1121279"/>
    <lineage>
        <taxon>Bacteria</taxon>
        <taxon>Pseudomonadati</taxon>
        <taxon>Pseudomonadota</taxon>
        <taxon>Betaproteobacteria</taxon>
        <taxon>Neisseriales</taxon>
        <taxon>Chitinibacteraceae</taxon>
        <taxon>Chitinimonas</taxon>
    </lineage>
</organism>
<evidence type="ECO:0000256" key="1">
    <source>
        <dbReference type="ARBA" id="ARBA00022517"/>
    </source>
</evidence>
<dbReference type="HAMAP" id="MF_00003">
    <property type="entry name" value="RbfA"/>
    <property type="match status" value="1"/>
</dbReference>
<keyword evidence="4" id="KW-1185">Reference proteome</keyword>
<evidence type="ECO:0000313" key="3">
    <source>
        <dbReference type="EMBL" id="SFZ74123.1"/>
    </source>
</evidence>
<dbReference type="RefSeq" id="WP_072427654.1">
    <property type="nucleotide sequence ID" value="NZ_FPKR01000004.1"/>
</dbReference>
<reference evidence="3 4" key="1">
    <citation type="submission" date="2016-11" db="EMBL/GenBank/DDBJ databases">
        <authorList>
            <person name="Jaros S."/>
            <person name="Januszkiewicz K."/>
            <person name="Wedrychowicz H."/>
        </authorList>
    </citation>
    <scope>NUCLEOTIDE SEQUENCE [LARGE SCALE GENOMIC DNA]</scope>
    <source>
        <strain evidence="3 4">DSM 18899</strain>
    </source>
</reference>
<sequence length="128" mass="14720">MAKDFTRSDRVAQQMQRELAELIRLELKDPRIGMVTLTDVEVTRDMSHAKVFFTLLSGDPTESLYTLNRSAGWLRSEVSKRIKLFKMPELHFVYDTSVEYGMSLDKLIDEAMQTTKPADDEADADKKD</sequence>
<dbReference type="PANTHER" id="PTHR33515:SF1">
    <property type="entry name" value="RIBOSOME-BINDING FACTOR A, CHLOROPLASTIC-RELATED"/>
    <property type="match status" value="1"/>
</dbReference>
<protein>
    <recommendedName>
        <fullName evidence="2">Ribosome-binding factor A</fullName>
    </recommendedName>
</protein>
<dbReference type="EMBL" id="FPKR01000004">
    <property type="protein sequence ID" value="SFZ74123.1"/>
    <property type="molecule type" value="Genomic_DNA"/>
</dbReference>
<dbReference type="Pfam" id="PF02033">
    <property type="entry name" value="RBFA"/>
    <property type="match status" value="1"/>
</dbReference>
<name>A0A1K2HBI4_9NEIS</name>
<dbReference type="OrthoDB" id="307788at2"/>
<dbReference type="PANTHER" id="PTHR33515">
    <property type="entry name" value="RIBOSOME-BINDING FACTOR A, CHLOROPLASTIC-RELATED"/>
    <property type="match status" value="1"/>
</dbReference>
<dbReference type="GO" id="GO:0005829">
    <property type="term" value="C:cytosol"/>
    <property type="evidence" value="ECO:0007669"/>
    <property type="project" value="TreeGrafter"/>
</dbReference>
<accession>A0A1K2HBI4</accession>
<proteinExistence type="inferred from homology"/>
<evidence type="ECO:0000313" key="4">
    <source>
        <dbReference type="Proteomes" id="UP000186513"/>
    </source>
</evidence>
<dbReference type="Gene3D" id="3.30.300.20">
    <property type="match status" value="1"/>
</dbReference>
<keyword evidence="2" id="KW-0963">Cytoplasm</keyword>
<dbReference type="AlphaFoldDB" id="A0A1K2HBI4"/>
<comment type="subcellular location">
    <subcellularLocation>
        <location evidence="2">Cytoplasm</location>
    </subcellularLocation>
</comment>
<dbReference type="InterPro" id="IPR020053">
    <property type="entry name" value="Ribosome-bd_factorA_CS"/>
</dbReference>
<gene>
    <name evidence="2" type="primary">rbfA</name>
    <name evidence="3" type="ORF">SAMN02745887_01118</name>
</gene>
<dbReference type="NCBIfam" id="TIGR00082">
    <property type="entry name" value="rbfA"/>
    <property type="match status" value="1"/>
</dbReference>
<comment type="similarity">
    <text evidence="2">Belongs to the RbfA family.</text>
</comment>
<dbReference type="PROSITE" id="PS01319">
    <property type="entry name" value="RBFA"/>
    <property type="match status" value="1"/>
</dbReference>
<dbReference type="SUPFAM" id="SSF89919">
    <property type="entry name" value="Ribosome-binding factor A, RbfA"/>
    <property type="match status" value="1"/>
</dbReference>
<dbReference type="InterPro" id="IPR000238">
    <property type="entry name" value="RbfA"/>
</dbReference>
<comment type="subunit">
    <text evidence="2">Monomer. Binds 30S ribosomal subunits, but not 50S ribosomal subunits or 70S ribosomes.</text>
</comment>
<evidence type="ECO:0000256" key="2">
    <source>
        <dbReference type="HAMAP-Rule" id="MF_00003"/>
    </source>
</evidence>
<dbReference type="InterPro" id="IPR023799">
    <property type="entry name" value="RbfA_dom_sf"/>
</dbReference>
<dbReference type="InterPro" id="IPR015946">
    <property type="entry name" value="KH_dom-like_a/b"/>
</dbReference>
<dbReference type="Proteomes" id="UP000186513">
    <property type="component" value="Unassembled WGS sequence"/>
</dbReference>
<dbReference type="STRING" id="1121279.SAMN02745887_01118"/>